<feature type="repeat" description="TPR" evidence="1">
    <location>
        <begin position="211"/>
        <end position="244"/>
    </location>
</feature>
<evidence type="ECO:0000256" key="2">
    <source>
        <dbReference type="SAM" id="Coils"/>
    </source>
</evidence>
<organism evidence="4 5">
    <name type="scientific">Okeania hirsuta</name>
    <dbReference type="NCBI Taxonomy" id="1458930"/>
    <lineage>
        <taxon>Bacteria</taxon>
        <taxon>Bacillati</taxon>
        <taxon>Cyanobacteriota</taxon>
        <taxon>Cyanophyceae</taxon>
        <taxon>Oscillatoriophycideae</taxon>
        <taxon>Oscillatoriales</taxon>
        <taxon>Microcoleaceae</taxon>
        <taxon>Okeania</taxon>
    </lineage>
</organism>
<feature type="repeat" description="TPR" evidence="1">
    <location>
        <begin position="171"/>
        <end position="204"/>
    </location>
</feature>
<dbReference type="SUPFAM" id="SSF48452">
    <property type="entry name" value="TPR-like"/>
    <property type="match status" value="1"/>
</dbReference>
<feature type="domain" description="CHAT" evidence="3">
    <location>
        <begin position="546"/>
        <end position="816"/>
    </location>
</feature>
<reference evidence="4 5" key="1">
    <citation type="journal article" date="2018" name="ACS Chem. Biol.">
        <title>Ketoreductase domain dysfunction expands chemodiversity: malyngamide biosynthesis in the cyanobacterium Okeania hirsuta.</title>
        <authorList>
            <person name="Moss N.A."/>
            <person name="Leao T."/>
            <person name="Rankin M."/>
            <person name="McCullough T.M."/>
            <person name="Qu P."/>
            <person name="Korobeynikov A."/>
            <person name="Smith J.L."/>
            <person name="Gerwick L."/>
            <person name="Gerwick W.H."/>
        </authorList>
    </citation>
    <scope>NUCLEOTIDE SEQUENCE [LARGE SCALE GENOMIC DNA]</scope>
    <source>
        <strain evidence="4 5">PAB10Feb10-1</strain>
    </source>
</reference>
<dbReference type="EMBL" id="RCBY01000055">
    <property type="protein sequence ID" value="RQH44039.1"/>
    <property type="molecule type" value="Genomic_DNA"/>
</dbReference>
<dbReference type="Pfam" id="PF12770">
    <property type="entry name" value="CHAT"/>
    <property type="match status" value="1"/>
</dbReference>
<dbReference type="OrthoDB" id="437421at2"/>
<dbReference type="Pfam" id="PF13424">
    <property type="entry name" value="TPR_12"/>
    <property type="match status" value="3"/>
</dbReference>
<feature type="repeat" description="TPR" evidence="1">
    <location>
        <begin position="136"/>
        <end position="169"/>
    </location>
</feature>
<keyword evidence="1" id="KW-0802">TPR repeat</keyword>
<dbReference type="InterPro" id="IPR024983">
    <property type="entry name" value="CHAT_dom"/>
</dbReference>
<proteinExistence type="predicted"/>
<dbReference type="PANTHER" id="PTHR10098">
    <property type="entry name" value="RAPSYN-RELATED"/>
    <property type="match status" value="1"/>
</dbReference>
<gene>
    <name evidence="4" type="ORF">D5R40_12025</name>
</gene>
<protein>
    <submittedName>
        <fullName evidence="4">CHAT domain-containing protein</fullName>
    </submittedName>
</protein>
<dbReference type="PROSITE" id="PS50293">
    <property type="entry name" value="TPR_REGION"/>
    <property type="match status" value="1"/>
</dbReference>
<dbReference type="InterPro" id="IPR011990">
    <property type="entry name" value="TPR-like_helical_dom_sf"/>
</dbReference>
<dbReference type="Proteomes" id="UP000269154">
    <property type="component" value="Unassembled WGS sequence"/>
</dbReference>
<dbReference type="PANTHER" id="PTHR10098:SF108">
    <property type="entry name" value="TETRATRICOPEPTIDE REPEAT PROTEIN 28"/>
    <property type="match status" value="1"/>
</dbReference>
<dbReference type="SMART" id="SM00028">
    <property type="entry name" value="TPR"/>
    <property type="match status" value="6"/>
</dbReference>
<keyword evidence="5" id="KW-1185">Reference proteome</keyword>
<sequence length="818" mass="94310">MINWKYFRLIISTACLLIIIPSIPVDKNFNLNSKAQAQVKTNSVSPILQNNQKIEIQQQEKQVQSEFYNDQLDENLEQLQEKLEKLTPEDDRFEIIHTLKKIAIAYDAQGKYFKALEYYQKALKNAKKNQDSENIIAILNKIGVVYSQLGLYEQAIDYYKQVLKKNPPEKNNIFSNIGAIYRHLKKYSQALEYLRQALKNYQENQDNLGTAQTLNHIGVIYREQEKYSQALENHKQALAIQEEEGDQEGKAVTFHNIGKVYQDLNKYSESLKFLNHSLIIDRQLDNKGKEGIHLANLGKLLETKNQTELAIIFYKQSVNITESIRKNLKVLPAEEQEADVESVAETYRTLAELLLQKKRALEAHQIIDLLKVQEIFEQMGSLQIDNHKYSELPLLESEELFWKKYSQLIEAASDTKNQNQLEEKLLEIIEFFDSEEVKSIVSELKENAENQKLSSDIVFSLQLELKKHQNKNTVVLYPLVLEDRLELILVSSNYPPVHRTVSVKREEFNQAIFELRVRLINRNNSQSLPNENNNQSEKRIMLAGFKLYNWLIKPLEKELRLTKAKTIIYAPDGQLRYIPLAALYDGRKWLVERFEINNITAASLMDLEPRENFQPVILAGALTEGSYQFQVGRRRFEFEGLPFAGVEVENIEQIFPETNKLLGNEFTKEAMELNMDSHNIVHFATHSAFVNGHPEESFILFGDGDRATLGDVKYWNLKDVELVVLSACQTALGKDIGNGQEILGFGYRVQEAGAAATLATLWLVDDQATHEFMNYFYVALNKGVSKVESLREAQVNMINSEYNHPYYWAPFILIGNGF</sequence>
<dbReference type="AlphaFoldDB" id="A0A3N6NSH6"/>
<feature type="coiled-coil region" evidence="2">
    <location>
        <begin position="184"/>
        <end position="244"/>
    </location>
</feature>
<accession>A0A3N6NSH6</accession>
<dbReference type="RefSeq" id="WP_124145057.1">
    <property type="nucleotide sequence ID" value="NZ_CAWOKI010000063.1"/>
</dbReference>
<evidence type="ECO:0000259" key="3">
    <source>
        <dbReference type="Pfam" id="PF12770"/>
    </source>
</evidence>
<dbReference type="PROSITE" id="PS50005">
    <property type="entry name" value="TPR"/>
    <property type="match status" value="4"/>
</dbReference>
<name>A0A3N6NSH6_9CYAN</name>
<feature type="repeat" description="TPR" evidence="1">
    <location>
        <begin position="96"/>
        <end position="129"/>
    </location>
</feature>
<keyword evidence="2" id="KW-0175">Coiled coil</keyword>
<evidence type="ECO:0000313" key="5">
    <source>
        <dbReference type="Proteomes" id="UP000269154"/>
    </source>
</evidence>
<evidence type="ECO:0000313" key="4">
    <source>
        <dbReference type="EMBL" id="RQH44039.1"/>
    </source>
</evidence>
<evidence type="ECO:0000256" key="1">
    <source>
        <dbReference type="PROSITE-ProRule" id="PRU00339"/>
    </source>
</evidence>
<dbReference type="Gene3D" id="1.25.40.10">
    <property type="entry name" value="Tetratricopeptide repeat domain"/>
    <property type="match status" value="2"/>
</dbReference>
<comment type="caution">
    <text evidence="4">The sequence shown here is derived from an EMBL/GenBank/DDBJ whole genome shotgun (WGS) entry which is preliminary data.</text>
</comment>
<dbReference type="InterPro" id="IPR019734">
    <property type="entry name" value="TPR_rpt"/>
</dbReference>